<feature type="non-terminal residue" evidence="1">
    <location>
        <position position="1"/>
    </location>
</feature>
<keyword evidence="2" id="KW-1185">Reference proteome</keyword>
<gene>
    <name evidence="1" type="ORF">SK128_027896</name>
</gene>
<protein>
    <submittedName>
        <fullName evidence="1">Uncharacterized protein</fullName>
    </submittedName>
</protein>
<name>A0AAN8WSF0_HALRR</name>
<accession>A0AAN8WSF0</accession>
<comment type="caution">
    <text evidence="1">The sequence shown here is derived from an EMBL/GenBank/DDBJ whole genome shotgun (WGS) entry which is preliminary data.</text>
</comment>
<proteinExistence type="predicted"/>
<evidence type="ECO:0000313" key="2">
    <source>
        <dbReference type="Proteomes" id="UP001381693"/>
    </source>
</evidence>
<organism evidence="1 2">
    <name type="scientific">Halocaridina rubra</name>
    <name type="common">Hawaiian red shrimp</name>
    <dbReference type="NCBI Taxonomy" id="373956"/>
    <lineage>
        <taxon>Eukaryota</taxon>
        <taxon>Metazoa</taxon>
        <taxon>Ecdysozoa</taxon>
        <taxon>Arthropoda</taxon>
        <taxon>Crustacea</taxon>
        <taxon>Multicrustacea</taxon>
        <taxon>Malacostraca</taxon>
        <taxon>Eumalacostraca</taxon>
        <taxon>Eucarida</taxon>
        <taxon>Decapoda</taxon>
        <taxon>Pleocyemata</taxon>
        <taxon>Caridea</taxon>
        <taxon>Atyoidea</taxon>
        <taxon>Atyidae</taxon>
        <taxon>Halocaridina</taxon>
    </lineage>
</organism>
<dbReference type="EMBL" id="JAXCGZ010018178">
    <property type="protein sequence ID" value="KAK7067503.1"/>
    <property type="molecule type" value="Genomic_DNA"/>
</dbReference>
<dbReference type="AlphaFoldDB" id="A0AAN8WSF0"/>
<dbReference type="Proteomes" id="UP001381693">
    <property type="component" value="Unassembled WGS sequence"/>
</dbReference>
<reference evidence="1 2" key="1">
    <citation type="submission" date="2023-11" db="EMBL/GenBank/DDBJ databases">
        <title>Halocaridina rubra genome assembly.</title>
        <authorList>
            <person name="Smith C."/>
        </authorList>
    </citation>
    <scope>NUCLEOTIDE SEQUENCE [LARGE SCALE GENOMIC DNA]</scope>
    <source>
        <strain evidence="1">EP-1</strain>
        <tissue evidence="1">Whole</tissue>
    </source>
</reference>
<sequence length="73" mass="8065">FSQSVNQTSNSAGFVTDNAFVAVFGNNHAAQRVHTLPLLKPMLLKMQFLYWPYMSTWSASKGYTPGAITIDPV</sequence>
<evidence type="ECO:0000313" key="1">
    <source>
        <dbReference type="EMBL" id="KAK7067503.1"/>
    </source>
</evidence>